<name>A0A074YUX3_AURSE</name>
<dbReference type="InterPro" id="IPR011990">
    <property type="entry name" value="TPR-like_helical_dom_sf"/>
</dbReference>
<comment type="similarity">
    <text evidence="3">Belongs to the EMC2 family.</text>
</comment>
<dbReference type="STRING" id="1043005.A0A074YUX3"/>
<dbReference type="GeneID" id="25369057"/>
<dbReference type="Gene3D" id="1.25.40.10">
    <property type="entry name" value="Tetratricopeptide repeat domain"/>
    <property type="match status" value="1"/>
</dbReference>
<feature type="domain" description="EMC2 TPR-like" evidence="5">
    <location>
        <begin position="110"/>
        <end position="196"/>
    </location>
</feature>
<keyword evidence="1" id="KW-0677">Repeat</keyword>
<dbReference type="OrthoDB" id="124397at2759"/>
<accession>A0A074YUX3</accession>
<keyword evidence="3" id="KW-0472">Membrane</keyword>
<comment type="function">
    <text evidence="3">Part of the endoplasmic reticulum membrane protein complex (EMC) that enables the energy-independent insertion into endoplasmic reticulum membranes of newly synthesized membrane proteins.</text>
</comment>
<comment type="subunit">
    <text evidence="3">Component of the ER membrane protein complex (EMC).</text>
</comment>
<gene>
    <name evidence="6" type="ORF">AUEXF2481DRAFT_558711</name>
</gene>
<dbReference type="FunFam" id="1.25.40.10:FF:001208">
    <property type="entry name" value="Tetratricopeptide repeat domain-containing protein"/>
    <property type="match status" value="1"/>
</dbReference>
<reference evidence="6 7" key="1">
    <citation type="journal article" date="2014" name="BMC Genomics">
        <title>Genome sequencing of four Aureobasidium pullulans varieties: biotechnological potential, stress tolerance, and description of new species.</title>
        <authorList>
            <person name="Gostin Ar C."/>
            <person name="Ohm R.A."/>
            <person name="Kogej T."/>
            <person name="Sonjak S."/>
            <person name="Turk M."/>
            <person name="Zajc J."/>
            <person name="Zalar P."/>
            <person name="Grube M."/>
            <person name="Sun H."/>
            <person name="Han J."/>
            <person name="Sharma A."/>
            <person name="Chiniquy J."/>
            <person name="Ngan C.Y."/>
            <person name="Lipzen A."/>
            <person name="Barry K."/>
            <person name="Grigoriev I.V."/>
            <person name="Gunde-Cimerman N."/>
        </authorList>
    </citation>
    <scope>NUCLEOTIDE SEQUENCE [LARGE SCALE GENOMIC DNA]</scope>
    <source>
        <strain evidence="6 7">EXF-2481</strain>
    </source>
</reference>
<dbReference type="InParanoid" id="A0A074YUX3"/>
<feature type="region of interest" description="Disordered" evidence="4">
    <location>
        <begin position="256"/>
        <end position="278"/>
    </location>
</feature>
<protein>
    <recommendedName>
        <fullName evidence="3">ER membrane protein complex subunit 2</fullName>
    </recommendedName>
</protein>
<evidence type="ECO:0000256" key="1">
    <source>
        <dbReference type="ARBA" id="ARBA00022737"/>
    </source>
</evidence>
<proteinExistence type="inferred from homology"/>
<evidence type="ECO:0000313" key="6">
    <source>
        <dbReference type="EMBL" id="KEQ97957.1"/>
    </source>
</evidence>
<dbReference type="EMBL" id="KL584753">
    <property type="protein sequence ID" value="KEQ97957.1"/>
    <property type="molecule type" value="Genomic_DNA"/>
</dbReference>
<dbReference type="RefSeq" id="XP_013346559.1">
    <property type="nucleotide sequence ID" value="XM_013491105.1"/>
</dbReference>
<dbReference type="HOGENOM" id="CLU_052388_0_0_1"/>
<evidence type="ECO:0000256" key="3">
    <source>
        <dbReference type="RuleBase" id="RU367091"/>
    </source>
</evidence>
<feature type="compositionally biased region" description="Polar residues" evidence="4">
    <location>
        <begin position="256"/>
        <end position="269"/>
    </location>
</feature>
<evidence type="ECO:0000256" key="4">
    <source>
        <dbReference type="SAM" id="MobiDB-lite"/>
    </source>
</evidence>
<comment type="subcellular location">
    <subcellularLocation>
        <location evidence="3">Endoplasmic reticulum membrane</location>
        <topology evidence="3">Peripheral membrane protein</topology>
        <orientation evidence="3">Cytoplasmic side</orientation>
    </subcellularLocation>
</comment>
<sequence length="331" mass="36490">MDQLLAPPTHLSHPESLRLSQLAPKWLRSQAPSSLPYPISLLTTSESAEQWQASENLLVACLRTGDDQTASLCLDKLSQRFGPDNERVQALRGLYDEATAADEKALLNVLKSYDEILAEKPTNGPVTKRKVALLRGLGKVAEATKTLTELLDSSPVDAEAWAECAELYFLQSMHSQAVFCLEEVLLITPNAWNIHARLGEMLFISASAAEDSGSKLKLLADAQRSFCRSVELCDDYLRGYYGLKLTSQRLLEVLSQTSSKPPKAQSSDATVGDLPSPSLASVEKLRELSTKKLSEIVRRSMGGERGWDGYEQAELIAARELLNRDTQSIQR</sequence>
<dbReference type="Pfam" id="PF22890">
    <property type="entry name" value="TPR_EMC2"/>
    <property type="match status" value="1"/>
</dbReference>
<keyword evidence="2" id="KW-0802">TPR repeat</keyword>
<dbReference type="InterPro" id="IPR039856">
    <property type="entry name" value="EMC2-like"/>
</dbReference>
<dbReference type="PANTHER" id="PTHR12760">
    <property type="entry name" value="TETRATRICOPEPTIDE REPEAT PROTEIN"/>
    <property type="match status" value="1"/>
</dbReference>
<organism evidence="6 7">
    <name type="scientific">Aureobasidium subglaciale (strain EXF-2481)</name>
    <name type="common">Aureobasidium pullulans var. subglaciale</name>
    <dbReference type="NCBI Taxonomy" id="1043005"/>
    <lineage>
        <taxon>Eukaryota</taxon>
        <taxon>Fungi</taxon>
        <taxon>Dikarya</taxon>
        <taxon>Ascomycota</taxon>
        <taxon>Pezizomycotina</taxon>
        <taxon>Dothideomycetes</taxon>
        <taxon>Dothideomycetidae</taxon>
        <taxon>Dothideales</taxon>
        <taxon>Saccotheciaceae</taxon>
        <taxon>Aureobasidium</taxon>
    </lineage>
</organism>
<keyword evidence="7" id="KW-1185">Reference proteome</keyword>
<dbReference type="FunCoup" id="A0A074YUX3">
    <property type="interactions" value="178"/>
</dbReference>
<dbReference type="InterPro" id="IPR055217">
    <property type="entry name" value="TPR_EMC2"/>
</dbReference>
<evidence type="ECO:0000259" key="5">
    <source>
        <dbReference type="Pfam" id="PF22890"/>
    </source>
</evidence>
<dbReference type="GO" id="GO:0072546">
    <property type="term" value="C:EMC complex"/>
    <property type="evidence" value="ECO:0007669"/>
    <property type="project" value="UniProtKB-UniRule"/>
</dbReference>
<dbReference type="AlphaFoldDB" id="A0A074YUX3"/>
<evidence type="ECO:0000256" key="2">
    <source>
        <dbReference type="ARBA" id="ARBA00022803"/>
    </source>
</evidence>
<dbReference type="OMA" id="LMEMLFY"/>
<evidence type="ECO:0000313" key="7">
    <source>
        <dbReference type="Proteomes" id="UP000030641"/>
    </source>
</evidence>
<dbReference type="Proteomes" id="UP000030641">
    <property type="component" value="Unassembled WGS sequence"/>
</dbReference>
<dbReference type="SUPFAM" id="SSF48452">
    <property type="entry name" value="TPR-like"/>
    <property type="match status" value="1"/>
</dbReference>
<keyword evidence="3" id="KW-0256">Endoplasmic reticulum</keyword>